<comment type="caution">
    <text evidence="2">The sequence shown here is derived from an EMBL/GenBank/DDBJ whole genome shotgun (WGS) entry which is preliminary data.</text>
</comment>
<dbReference type="RefSeq" id="WP_188495106.1">
    <property type="nucleotide sequence ID" value="NZ_BMFV01000001.1"/>
</dbReference>
<dbReference type="AlphaFoldDB" id="A0A8J2ZRM9"/>
<protein>
    <recommendedName>
        <fullName evidence="4">YozN</fullName>
    </recommendedName>
</protein>
<evidence type="ECO:0000313" key="3">
    <source>
        <dbReference type="Proteomes" id="UP000656813"/>
    </source>
</evidence>
<reference evidence="2" key="2">
    <citation type="submission" date="2020-09" db="EMBL/GenBank/DDBJ databases">
        <authorList>
            <person name="Sun Q."/>
            <person name="Zhou Y."/>
        </authorList>
    </citation>
    <scope>NUCLEOTIDE SEQUENCE</scope>
    <source>
        <strain evidence="2">CGMCC 1.12777</strain>
    </source>
</reference>
<feature type="region of interest" description="Disordered" evidence="1">
    <location>
        <begin position="42"/>
        <end position="85"/>
    </location>
</feature>
<gene>
    <name evidence="2" type="primary">yozN</name>
    <name evidence="2" type="ORF">GCM10007096_01760</name>
</gene>
<evidence type="ECO:0008006" key="4">
    <source>
        <dbReference type="Google" id="ProtNLM"/>
    </source>
</evidence>
<keyword evidence="3" id="KW-1185">Reference proteome</keyword>
<evidence type="ECO:0000256" key="1">
    <source>
        <dbReference type="SAM" id="MobiDB-lite"/>
    </source>
</evidence>
<proteinExistence type="predicted"/>
<dbReference type="EMBL" id="BMFV01000001">
    <property type="protein sequence ID" value="GGH73980.1"/>
    <property type="molecule type" value="Genomic_DNA"/>
</dbReference>
<organism evidence="2 3">
    <name type="scientific">Pullulanibacillus pueri</name>
    <dbReference type="NCBI Taxonomy" id="1437324"/>
    <lineage>
        <taxon>Bacteria</taxon>
        <taxon>Bacillati</taxon>
        <taxon>Bacillota</taxon>
        <taxon>Bacilli</taxon>
        <taxon>Bacillales</taxon>
        <taxon>Sporolactobacillaceae</taxon>
        <taxon>Pullulanibacillus</taxon>
    </lineage>
</organism>
<name>A0A8J2ZRM9_9BACL</name>
<sequence length="85" mass="9612">MTEPSIAINIFLFKINSFENASAVNIGENLLANWNNSSKKNQGFGQNFGDRSEFATNSGVDDRDINDSNAYQQLNRPKPPQYRRD</sequence>
<reference evidence="2" key="1">
    <citation type="journal article" date="2014" name="Int. J. Syst. Evol. Microbiol.">
        <title>Complete genome sequence of Corynebacterium casei LMG S-19264T (=DSM 44701T), isolated from a smear-ripened cheese.</title>
        <authorList>
            <consortium name="US DOE Joint Genome Institute (JGI-PGF)"/>
            <person name="Walter F."/>
            <person name="Albersmeier A."/>
            <person name="Kalinowski J."/>
            <person name="Ruckert C."/>
        </authorList>
    </citation>
    <scope>NUCLEOTIDE SEQUENCE</scope>
    <source>
        <strain evidence="2">CGMCC 1.12777</strain>
    </source>
</reference>
<evidence type="ECO:0000313" key="2">
    <source>
        <dbReference type="EMBL" id="GGH73980.1"/>
    </source>
</evidence>
<dbReference type="Proteomes" id="UP000656813">
    <property type="component" value="Unassembled WGS sequence"/>
</dbReference>
<accession>A0A8J2ZRM9</accession>